<comment type="similarity">
    <text evidence="3 12">Belongs to the PIGV family.</text>
</comment>
<keyword evidence="11 12" id="KW-0472">Membrane</keyword>
<evidence type="ECO:0000256" key="7">
    <source>
        <dbReference type="ARBA" id="ARBA00022679"/>
    </source>
</evidence>
<evidence type="ECO:0000256" key="1">
    <source>
        <dbReference type="ARBA" id="ARBA00004477"/>
    </source>
</evidence>
<comment type="caution">
    <text evidence="12">Lacks conserved residue(s) required for the propagation of feature annotation.</text>
</comment>
<evidence type="ECO:0000256" key="2">
    <source>
        <dbReference type="ARBA" id="ARBA00004687"/>
    </source>
</evidence>
<keyword evidence="10 12" id="KW-1133">Transmembrane helix</keyword>
<feature type="non-terminal residue" evidence="13">
    <location>
        <position position="1"/>
    </location>
</feature>
<keyword evidence="14" id="KW-1185">Reference proteome</keyword>
<keyword evidence="8 12" id="KW-0812">Transmembrane</keyword>
<dbReference type="GO" id="GO:0031501">
    <property type="term" value="C:mannosyltransferase complex"/>
    <property type="evidence" value="ECO:0007669"/>
    <property type="project" value="TreeGrafter"/>
</dbReference>
<dbReference type="Pfam" id="PF04188">
    <property type="entry name" value="Mannosyl_trans2"/>
    <property type="match status" value="1"/>
</dbReference>
<keyword evidence="6 12" id="KW-0328">Glycosyltransferase</keyword>
<evidence type="ECO:0000256" key="5">
    <source>
        <dbReference type="ARBA" id="ARBA00022502"/>
    </source>
</evidence>
<evidence type="ECO:0000256" key="6">
    <source>
        <dbReference type="ARBA" id="ARBA00022676"/>
    </source>
</evidence>
<evidence type="ECO:0000256" key="10">
    <source>
        <dbReference type="ARBA" id="ARBA00022989"/>
    </source>
</evidence>
<evidence type="ECO:0000313" key="13">
    <source>
        <dbReference type="EMBL" id="RCH78949.1"/>
    </source>
</evidence>
<dbReference type="GO" id="GO:0000009">
    <property type="term" value="F:alpha-1,6-mannosyltransferase activity"/>
    <property type="evidence" value="ECO:0007669"/>
    <property type="project" value="InterPro"/>
</dbReference>
<dbReference type="GO" id="GO:0005789">
    <property type="term" value="C:endoplasmic reticulum membrane"/>
    <property type="evidence" value="ECO:0007669"/>
    <property type="project" value="UniProtKB-SubCell"/>
</dbReference>
<dbReference type="OrthoDB" id="10252502at2759"/>
<dbReference type="STRING" id="4846.A0A367IMQ5"/>
<keyword evidence="9 12" id="KW-0256">Endoplasmic reticulum</keyword>
<dbReference type="PANTHER" id="PTHR12468">
    <property type="entry name" value="GPI MANNOSYLTRANSFERASE 2"/>
    <property type="match status" value="1"/>
</dbReference>
<dbReference type="InterPro" id="IPR007315">
    <property type="entry name" value="PIG-V/Gpi18"/>
</dbReference>
<proteinExistence type="inferred from homology"/>
<dbReference type="UniPathway" id="UPA00196"/>
<evidence type="ECO:0000256" key="8">
    <source>
        <dbReference type="ARBA" id="ARBA00022692"/>
    </source>
</evidence>
<feature type="transmembrane region" description="Helical" evidence="12">
    <location>
        <begin position="68"/>
        <end position="87"/>
    </location>
</feature>
<comment type="function">
    <text evidence="12">Mannosyltransferase involved in glycosylphosphatidylinositol-anchor biosynthesis.</text>
</comment>
<organism evidence="13 14">
    <name type="scientific">Rhizopus stolonifer</name>
    <name type="common">Rhizopus nigricans</name>
    <dbReference type="NCBI Taxonomy" id="4846"/>
    <lineage>
        <taxon>Eukaryota</taxon>
        <taxon>Fungi</taxon>
        <taxon>Fungi incertae sedis</taxon>
        <taxon>Mucoromycota</taxon>
        <taxon>Mucoromycotina</taxon>
        <taxon>Mucoromycetes</taxon>
        <taxon>Mucorales</taxon>
        <taxon>Mucorineae</taxon>
        <taxon>Rhizopodaceae</taxon>
        <taxon>Rhizopus</taxon>
    </lineage>
</organism>
<evidence type="ECO:0000256" key="3">
    <source>
        <dbReference type="ARBA" id="ARBA00008698"/>
    </source>
</evidence>
<evidence type="ECO:0000256" key="11">
    <source>
        <dbReference type="ARBA" id="ARBA00023136"/>
    </source>
</evidence>
<dbReference type="GO" id="GO:0004376">
    <property type="term" value="F:GPI mannosyltransferase activity"/>
    <property type="evidence" value="ECO:0007669"/>
    <property type="project" value="InterPro"/>
</dbReference>
<accession>A0A367IMQ5</accession>
<protein>
    <recommendedName>
        <fullName evidence="4 12">GPI mannosyltransferase 2</fullName>
        <ecNumber evidence="12">2.4.1.-</ecNumber>
    </recommendedName>
</protein>
<sequence length="90" mass="10492">PEYDSFTSSKLSVFMYLWLFLLFFATTSMHVQVIIRFFTSLPPFYWYVGHVWIEGFGSNKRPFMAQLILGYFVLYGLVGIVLFSSFLPPA</sequence>
<comment type="caution">
    <text evidence="13">The sequence shown here is derived from an EMBL/GenBank/DDBJ whole genome shotgun (WGS) entry which is preliminary data.</text>
</comment>
<dbReference type="PANTHER" id="PTHR12468:SF2">
    <property type="entry name" value="GPI MANNOSYLTRANSFERASE 2"/>
    <property type="match status" value="1"/>
</dbReference>
<reference evidence="13 14" key="1">
    <citation type="journal article" date="2018" name="G3 (Bethesda)">
        <title>Phylogenetic and Phylogenomic Definition of Rhizopus Species.</title>
        <authorList>
            <person name="Gryganskyi A.P."/>
            <person name="Golan J."/>
            <person name="Dolatabadi S."/>
            <person name="Mondo S."/>
            <person name="Robb S."/>
            <person name="Idnurm A."/>
            <person name="Muszewska A."/>
            <person name="Steczkiewicz K."/>
            <person name="Masonjones S."/>
            <person name="Liao H.L."/>
            <person name="Gajdeczka M.T."/>
            <person name="Anike F."/>
            <person name="Vuek A."/>
            <person name="Anishchenko I.M."/>
            <person name="Voigt K."/>
            <person name="de Hoog G.S."/>
            <person name="Smith M.E."/>
            <person name="Heitman J."/>
            <person name="Vilgalys R."/>
            <person name="Stajich J.E."/>
        </authorList>
    </citation>
    <scope>NUCLEOTIDE SEQUENCE [LARGE SCALE GENOMIC DNA]</scope>
    <source>
        <strain evidence="13 14">LSU 92-RS-03</strain>
    </source>
</reference>
<gene>
    <name evidence="13" type="ORF">CU098_000201</name>
</gene>
<keyword evidence="5 12" id="KW-0337">GPI-anchor biosynthesis</keyword>
<comment type="pathway">
    <text evidence="2 12">Glycolipid biosynthesis; glycosylphosphatidylinositol-anchor biosynthesis.</text>
</comment>
<dbReference type="GO" id="GO:0006506">
    <property type="term" value="P:GPI anchor biosynthetic process"/>
    <property type="evidence" value="ECO:0007669"/>
    <property type="project" value="UniProtKB-UniPathway"/>
</dbReference>
<dbReference type="AlphaFoldDB" id="A0A367IMQ5"/>
<dbReference type="EC" id="2.4.1.-" evidence="12"/>
<keyword evidence="7 12" id="KW-0808">Transferase</keyword>
<evidence type="ECO:0000256" key="12">
    <source>
        <dbReference type="RuleBase" id="RU363112"/>
    </source>
</evidence>
<evidence type="ECO:0000256" key="4">
    <source>
        <dbReference type="ARBA" id="ARBA00013795"/>
    </source>
</evidence>
<feature type="transmembrane region" description="Helical" evidence="12">
    <location>
        <begin position="13"/>
        <end position="35"/>
    </location>
</feature>
<evidence type="ECO:0000313" key="14">
    <source>
        <dbReference type="Proteomes" id="UP000253551"/>
    </source>
</evidence>
<dbReference type="EMBL" id="PJQM01006883">
    <property type="protein sequence ID" value="RCH78949.1"/>
    <property type="molecule type" value="Genomic_DNA"/>
</dbReference>
<comment type="subcellular location">
    <subcellularLocation>
        <location evidence="1 12">Endoplasmic reticulum membrane</location>
        <topology evidence="1 12">Multi-pass membrane protein</topology>
    </subcellularLocation>
</comment>
<evidence type="ECO:0000256" key="9">
    <source>
        <dbReference type="ARBA" id="ARBA00022824"/>
    </source>
</evidence>
<name>A0A367IMQ5_RHIST</name>
<dbReference type="Proteomes" id="UP000253551">
    <property type="component" value="Unassembled WGS sequence"/>
</dbReference>